<proteinExistence type="predicted"/>
<organism evidence="1">
    <name type="scientific">bioreactor metagenome</name>
    <dbReference type="NCBI Taxonomy" id="1076179"/>
    <lineage>
        <taxon>unclassified sequences</taxon>
        <taxon>metagenomes</taxon>
        <taxon>ecological metagenomes</taxon>
    </lineage>
</organism>
<reference evidence="1" key="1">
    <citation type="submission" date="2019-08" db="EMBL/GenBank/DDBJ databases">
        <authorList>
            <person name="Kucharzyk K."/>
            <person name="Murdoch R.W."/>
            <person name="Higgins S."/>
            <person name="Loffler F."/>
        </authorList>
    </citation>
    <scope>NUCLEOTIDE SEQUENCE</scope>
</reference>
<sequence length="257" mass="26843">MLSGEGGLGCDQLRRGATEDDASAVVAGARAEVDDPVRVGHHGLVVLDHDHRLAGVDQPVEQAEELLHVGQVQAGGGLVKDVDTALLAQVGGELEPLAFTAGQGRQRLADGEVAETDIDEPLEDGVGGGRTCLAGGEELRGPVDRHRQHLADVLVAEVVLQHRCLEAFAPALLARDRDAGHHRQVGVDDPGAVADRAATLRIGAEERGLDTVGLRERLADRVEQAGVGRRVAASRALDRALVDHHDAVAAGQGAVDQ</sequence>
<comment type="caution">
    <text evidence="1">The sequence shown here is derived from an EMBL/GenBank/DDBJ whole genome shotgun (WGS) entry which is preliminary data.</text>
</comment>
<dbReference type="AntiFam" id="ANF00142">
    <property type="entry name" value="Shadow ORF (opposite yadG)"/>
</dbReference>
<dbReference type="AlphaFoldDB" id="A0A645D9P7"/>
<evidence type="ECO:0000313" key="1">
    <source>
        <dbReference type="EMBL" id="MPM85935.1"/>
    </source>
</evidence>
<dbReference type="AntiFam" id="ANF00159">
    <property type="entry name" value="Shadow ORF (opposite uvrA)"/>
</dbReference>
<gene>
    <name evidence="1" type="ORF">SDC9_133018</name>
</gene>
<dbReference type="EMBL" id="VSSQ01034102">
    <property type="protein sequence ID" value="MPM85935.1"/>
    <property type="molecule type" value="Genomic_DNA"/>
</dbReference>
<name>A0A645D9P7_9ZZZZ</name>
<protein>
    <submittedName>
        <fullName evidence="1">Uncharacterized protein</fullName>
    </submittedName>
</protein>
<accession>A0A645D9P7</accession>